<evidence type="ECO:0000256" key="5">
    <source>
        <dbReference type="ARBA" id="ARBA00022692"/>
    </source>
</evidence>
<evidence type="ECO:0000256" key="7">
    <source>
        <dbReference type="ARBA" id="ARBA00023136"/>
    </source>
</evidence>
<evidence type="ECO:0000256" key="3">
    <source>
        <dbReference type="ARBA" id="ARBA00022448"/>
    </source>
</evidence>
<dbReference type="GO" id="GO:0009297">
    <property type="term" value="P:pilus assembly"/>
    <property type="evidence" value="ECO:0007669"/>
    <property type="project" value="InterPro"/>
</dbReference>
<dbReference type="Pfam" id="PF13953">
    <property type="entry name" value="PapC_C"/>
    <property type="match status" value="1"/>
</dbReference>
<accession>A0A712CPU5</accession>
<keyword evidence="4" id="KW-1134">Transmembrane beta strand</keyword>
<dbReference type="GO" id="GO:0009279">
    <property type="term" value="C:cell outer membrane"/>
    <property type="evidence" value="ECO:0007669"/>
    <property type="project" value="UniProtKB-SubCell"/>
</dbReference>
<evidence type="ECO:0000256" key="4">
    <source>
        <dbReference type="ARBA" id="ARBA00022452"/>
    </source>
</evidence>
<evidence type="ECO:0000256" key="6">
    <source>
        <dbReference type="ARBA" id="ARBA00022729"/>
    </source>
</evidence>
<comment type="caution">
    <text evidence="10">The sequence shown here is derived from an EMBL/GenBank/DDBJ whole genome shotgun (WGS) entry which is preliminary data.</text>
</comment>
<dbReference type="InterPro" id="IPR000015">
    <property type="entry name" value="Fimb_usher"/>
</dbReference>
<keyword evidence="5" id="KW-0812">Transmembrane</keyword>
<evidence type="ECO:0000256" key="2">
    <source>
        <dbReference type="ARBA" id="ARBA00008064"/>
    </source>
</evidence>
<dbReference type="FunFam" id="2.60.40.2610:FF:000001">
    <property type="entry name" value="Outer membrane fimbrial usher protein"/>
    <property type="match status" value="1"/>
</dbReference>
<dbReference type="InterPro" id="IPR025949">
    <property type="entry name" value="PapC-like_C"/>
</dbReference>
<sequence>QRSLNAGYNGRIGRVNYSVAYTWTKSPEWDESDRLLSFSMSIPLGRVWSNYHLTTDQHGRTNQQLGVSGTALEDRNLNYSVQEGYGSNGVGNSGSVNLDYQGGVGSASLGYNYNRDGQQVNYGLRGGVIAHSEGITLSQPLGESMAIISAPGARGAHVINNGGVEVDWMGNAVVPYLTPYRETEVSLRSDSLNNQVDLDTASVNVVPTRGAIVRARFDTRVGYRVLMNLTQANGKAVPFGATATLLDTTKESSSIVGEDGQLYISGMPEKGALQVNWGKDQAQQCRVAFTLPEQQDNTGVVMANAVCR</sequence>
<evidence type="ECO:0000259" key="9">
    <source>
        <dbReference type="Pfam" id="PF13953"/>
    </source>
</evidence>
<reference evidence="10" key="2">
    <citation type="submission" date="2019-01" db="EMBL/GenBank/DDBJ databases">
        <authorList>
            <consortium name="NCBI Pathogen Detection Project"/>
        </authorList>
    </citation>
    <scope>NUCLEOTIDE SEQUENCE</scope>
    <source>
        <strain evidence="10">Salmonella enterica subsp. enterica</strain>
    </source>
</reference>
<keyword evidence="3" id="KW-0813">Transport</keyword>
<dbReference type="Gene3D" id="2.60.40.2610">
    <property type="entry name" value="Outer membrane usher protein FimD, plug domain"/>
    <property type="match status" value="1"/>
</dbReference>
<protein>
    <submittedName>
        <fullName evidence="10">Fimbrial assembly protein</fullName>
    </submittedName>
</protein>
<name>A0A712CPU5_SALET</name>
<organism evidence="10">
    <name type="scientific">Salmonella enterica I</name>
    <dbReference type="NCBI Taxonomy" id="59201"/>
    <lineage>
        <taxon>Bacteria</taxon>
        <taxon>Pseudomonadati</taxon>
        <taxon>Pseudomonadota</taxon>
        <taxon>Gammaproteobacteria</taxon>
        <taxon>Enterobacterales</taxon>
        <taxon>Enterobacteriaceae</taxon>
        <taxon>Salmonella</taxon>
    </lineage>
</organism>
<dbReference type="PANTHER" id="PTHR30451">
    <property type="entry name" value="OUTER MEMBRANE USHER PROTEIN"/>
    <property type="match status" value="1"/>
</dbReference>
<dbReference type="AlphaFoldDB" id="A0A712CPU5"/>
<feature type="non-terminal residue" evidence="10">
    <location>
        <position position="1"/>
    </location>
</feature>
<dbReference type="GO" id="GO:0015473">
    <property type="term" value="F:fimbrial usher porin activity"/>
    <property type="evidence" value="ECO:0007669"/>
    <property type="project" value="InterPro"/>
</dbReference>
<evidence type="ECO:0000313" key="10">
    <source>
        <dbReference type="EMBL" id="HAD2719979.1"/>
    </source>
</evidence>
<evidence type="ECO:0000256" key="1">
    <source>
        <dbReference type="ARBA" id="ARBA00004571"/>
    </source>
</evidence>
<dbReference type="FunFam" id="2.60.40.2070:FF:000001">
    <property type="entry name" value="Fimbrial outer membrane usher protein"/>
    <property type="match status" value="1"/>
</dbReference>
<keyword evidence="7" id="KW-0472">Membrane</keyword>
<dbReference type="Gene3D" id="2.60.40.2070">
    <property type="match status" value="1"/>
</dbReference>
<dbReference type="InterPro" id="IPR043142">
    <property type="entry name" value="PapC-like_C_sf"/>
</dbReference>
<dbReference type="InterPro" id="IPR042186">
    <property type="entry name" value="FimD_plug_dom"/>
</dbReference>
<proteinExistence type="inferred from homology"/>
<gene>
    <name evidence="10" type="ORF">G1H61_19080</name>
</gene>
<dbReference type="PANTHER" id="PTHR30451:SF21">
    <property type="entry name" value="FIMBRIAL USHER DOMAIN-CONTAINING PROTEIN YDET-RELATED"/>
    <property type="match status" value="1"/>
</dbReference>
<keyword evidence="6" id="KW-0732">Signal</keyword>
<comment type="similarity">
    <text evidence="2">Belongs to the fimbrial export usher family.</text>
</comment>
<dbReference type="EMBL" id="DAAOEO010000149">
    <property type="protein sequence ID" value="HAD2719979.1"/>
    <property type="molecule type" value="Genomic_DNA"/>
</dbReference>
<evidence type="ECO:0000256" key="8">
    <source>
        <dbReference type="ARBA" id="ARBA00023237"/>
    </source>
</evidence>
<feature type="domain" description="PapC-like C-terminal" evidence="9">
    <location>
        <begin position="226"/>
        <end position="293"/>
    </location>
</feature>
<reference evidence="10" key="1">
    <citation type="journal article" date="2018" name="Genome Biol.">
        <title>SKESA: strategic k-mer extension for scrupulous assemblies.</title>
        <authorList>
            <person name="Souvorov A."/>
            <person name="Agarwala R."/>
            <person name="Lipman D.J."/>
        </authorList>
    </citation>
    <scope>NUCLEOTIDE SEQUENCE</scope>
    <source>
        <strain evidence="10">Salmonella enterica subsp. enterica</strain>
    </source>
</reference>
<dbReference type="Pfam" id="PF00577">
    <property type="entry name" value="Usher"/>
    <property type="match status" value="1"/>
</dbReference>
<comment type="subcellular location">
    <subcellularLocation>
        <location evidence="1">Cell outer membrane</location>
        <topology evidence="1">Multi-pass membrane protein</topology>
    </subcellularLocation>
</comment>
<keyword evidence="8" id="KW-0998">Cell outer membrane</keyword>